<evidence type="ECO:0000313" key="4">
    <source>
        <dbReference type="Proteomes" id="UP000190867"/>
    </source>
</evidence>
<feature type="transmembrane region" description="Helical" evidence="2">
    <location>
        <begin position="104"/>
        <end position="126"/>
    </location>
</feature>
<reference evidence="3 4" key="1">
    <citation type="submission" date="2017-02" db="EMBL/GenBank/DDBJ databases">
        <title>Draft genome sequence of Haemophilus paracuniculus CCUG 43573 type strain.</title>
        <authorList>
            <person name="Engstrom-Jakobsson H."/>
            <person name="Salva-Serra F."/>
            <person name="Thorell K."/>
            <person name="Gonzales-Siles L."/>
            <person name="Karlsson R."/>
            <person name="Boulund F."/>
            <person name="Engstrand L."/>
            <person name="Kristiansson E."/>
            <person name="Moore E."/>
        </authorList>
    </citation>
    <scope>NUCLEOTIDE SEQUENCE [LARGE SCALE GENOMIC DNA]</scope>
    <source>
        <strain evidence="3 4">CCUG 43573</strain>
    </source>
</reference>
<feature type="transmembrane region" description="Helical" evidence="2">
    <location>
        <begin position="65"/>
        <end position="84"/>
    </location>
</feature>
<keyword evidence="4" id="KW-1185">Reference proteome</keyword>
<dbReference type="AlphaFoldDB" id="A0A1T0ATH0"/>
<comment type="caution">
    <text evidence="3">The sequence shown here is derived from an EMBL/GenBank/DDBJ whole genome shotgun (WGS) entry which is preliminary data.</text>
</comment>
<organism evidence="3 4">
    <name type="scientific">Haemophilus paracuniculus</name>
    <dbReference type="NCBI Taxonomy" id="734"/>
    <lineage>
        <taxon>Bacteria</taxon>
        <taxon>Pseudomonadati</taxon>
        <taxon>Pseudomonadota</taxon>
        <taxon>Gammaproteobacteria</taxon>
        <taxon>Pasteurellales</taxon>
        <taxon>Pasteurellaceae</taxon>
        <taxon>Haemophilus</taxon>
    </lineage>
</organism>
<feature type="compositionally biased region" description="Polar residues" evidence="1">
    <location>
        <begin position="1"/>
        <end position="30"/>
    </location>
</feature>
<proteinExistence type="predicted"/>
<gene>
    <name evidence="3" type="ORF">B0187_04655</name>
</gene>
<keyword evidence="2" id="KW-0472">Membrane</keyword>
<dbReference type="EMBL" id="MUYA01000005">
    <property type="protein sequence ID" value="OOR99607.1"/>
    <property type="molecule type" value="Genomic_DNA"/>
</dbReference>
<evidence type="ECO:0000256" key="1">
    <source>
        <dbReference type="SAM" id="MobiDB-lite"/>
    </source>
</evidence>
<keyword evidence="2" id="KW-0812">Transmembrane</keyword>
<sequence length="229" mass="27065">MNTNSPESNINNSNQVAPNNTTENQNVSTETTDKDKNSSEKKENICDQFIFYRNRYLRVELGLKLIYQVFVGFFMLMLLFYLFGDYISFVNTLQNLYEFISGNIKVIIFFVGMYIALLILIFLEVFADKSETLIYRFVWCFAAFCTFFIFLSLSFEQEIEPLKNEDSLNQIYLSIGFVLFMFVAFYQYIKHYMGIRDYMAELKALDSFKYQKKSKDDKSEKEEVVENSN</sequence>
<feature type="region of interest" description="Disordered" evidence="1">
    <location>
        <begin position="1"/>
        <end position="39"/>
    </location>
</feature>
<dbReference type="Proteomes" id="UP000190867">
    <property type="component" value="Unassembled WGS sequence"/>
</dbReference>
<dbReference type="STRING" id="734.B0187_04655"/>
<feature type="transmembrane region" description="Helical" evidence="2">
    <location>
        <begin position="133"/>
        <end position="151"/>
    </location>
</feature>
<evidence type="ECO:0000256" key="2">
    <source>
        <dbReference type="SAM" id="Phobius"/>
    </source>
</evidence>
<protein>
    <submittedName>
        <fullName evidence="3">Uncharacterized protein</fullName>
    </submittedName>
</protein>
<evidence type="ECO:0000313" key="3">
    <source>
        <dbReference type="EMBL" id="OOR99607.1"/>
    </source>
</evidence>
<feature type="transmembrane region" description="Helical" evidence="2">
    <location>
        <begin position="171"/>
        <end position="189"/>
    </location>
</feature>
<keyword evidence="2" id="KW-1133">Transmembrane helix</keyword>
<dbReference type="RefSeq" id="WP_078236703.1">
    <property type="nucleotide sequence ID" value="NZ_MUYA01000005.1"/>
</dbReference>
<accession>A0A1T0ATH0</accession>
<name>A0A1T0ATH0_9PAST</name>